<dbReference type="Pfam" id="PF00271">
    <property type="entry name" value="Helicase_C"/>
    <property type="match status" value="1"/>
</dbReference>
<dbReference type="InterPro" id="IPR027417">
    <property type="entry name" value="P-loop_NTPase"/>
</dbReference>
<keyword evidence="7" id="KW-1185">Reference proteome</keyword>
<organism evidence="6 7">
    <name type="scientific">Calothrix parasitica NIES-267</name>
    <dbReference type="NCBI Taxonomy" id="1973488"/>
    <lineage>
        <taxon>Bacteria</taxon>
        <taxon>Bacillati</taxon>
        <taxon>Cyanobacteriota</taxon>
        <taxon>Cyanophyceae</taxon>
        <taxon>Nostocales</taxon>
        <taxon>Calotrichaceae</taxon>
        <taxon>Calothrix</taxon>
    </lineage>
</organism>
<feature type="domain" description="Helicase ATP-binding" evidence="4">
    <location>
        <begin position="99"/>
        <end position="397"/>
    </location>
</feature>
<dbReference type="PROSITE" id="PS51193">
    <property type="entry name" value="HELICASE_ATP_BIND_2"/>
    <property type="match status" value="1"/>
</dbReference>
<dbReference type="EMBL" id="AP018227">
    <property type="protein sequence ID" value="BAY84566.1"/>
    <property type="molecule type" value="Genomic_DNA"/>
</dbReference>
<sequence length="1858" mass="210109">MKDPFRIFDSIRQTYLRYLESPFRVRYAALMSERKAMLDRDGQLWREPLLEPIAPYLLSGLTVAQACEHLGVDSSVADFINGGLFSPERQLYQHQFQAWELSRQGRAVVITSGTGSGKTECYLIPIFAYLAEEALGHLSPGLRTWSSSNGTSRQWWRQPRQEWVNQRQHESRPSAVRALLLYPLNALIEDQLTRIRRTCDNPDVQQWRETNMDGNRFWFGRYTGATPVAGLRMRDGRVNSQKKGELKRRLLEMSHEWSEQESAQLSDEELIYYFQNPNGSEMWSRWDMQENPPDILITNYSMLNIMLMRGVENNIFEQTRRWLEQDREHHIFHLVVDELHTYRGTPGTEVGYLLRALLNRIGLEPDSPQLRIIATSASIENDTESLDYLEQFFGRDRNTFSILSGERQNFPTPQQESHQLVTHQDTFVQIDNILSQNPNGNEDTVVEEAATTLANALNSHADLQPKQLLNESLHSIQAFGTLQASASQYPLTVEELARAVFGDASSNGQAAARGLARSIVLARNLRDEAPLPLRSHYFFHNAGRIWACINPNCSGRTGLTPPGEQPPPVGKLFLEPRPLCDCCNSRVIELLYCQSCGEVFLGGFKREDPDSSNAWYLSPDYPYLENVPDKAASLSRTFGEFLIFWPANGRPLIRQTHAGPKWRWQERGENYEWRPAFLDQLGRLTFSSTTSSSLSSGYVFISPNDEANAFPSKCPHCEADWRGRRVSSSIRDLGSGFQRVVQVLSDALMRQMSPEIGRKLVLFSDSRQDAAKLSTGIKRDHYLDTVRQIAYERLLSQAQESQTQYLQAQEQHELASELFSLQRQNMQDPANGNMARFSQLCASLPAEIVGNIISYASNNVTGNPPPVLTPPTPLGEFISLPFNSLLDAVREGLLSIGLNPGGPSPSLAKYSFTERDQRSWTDLIDWDSTPRNYRQDLQPTQQSAMRQIETALLESVVKAVLFASGARDFESLKLGFLWLENSPPSSLEQQVAASVIRLLAHRRRWNGSNYPGQMNPPGYINQYLNRVAEINGYNREELTEAIQNIIDRVLDQWRVIPQSLQVVSPRLSVNHQINIYTCPQCGRIHLHGSGGVCTSCNSDLPSIPSAYNLSDNLENCDYYEYLARCSEPTFSLNSEELTGQTDPGIRRVRQRRFQDVFKPSEQPDPNRINLLSVTTTMEAGVDIGSLQAIGMANMPPIRFNYQQRVGRAGRRRGLGMSVALTLCRGRSHDDYYFERPRLITAEPPPKPYVDVRREEIAKRVVNKEILHRAFQNISLEYTGDNVHGEFGQISQWLQNRPIIDQWIQSNQLEIIDICEAILHRTFIDETIIFDYVNNQLLRDIDMVVNNSANFQHSALSQRLASNGILPMFGFPTRVRYLYHEHPQTNAGEWPPKTGVVDRELEIAISQFAPGAQTVKDDMLLTAVGIINPMPSGNNRVTFQPNPLGQVIHVGVCRQCQALVENPSEEGDCPYCSAPRDEDGYRTVDISEPPGFNTWWSINAEYNGAFEFTPRALRARLGTPSEENSFDTRKNFNIRCIPQASVYRINDKNGQDFEFFKVANSHVWISRNAFDQALLDLSGDERNRVNEPVADSHVAPIVRALAAISTTDVLIAGIPNIGSGLNLNPALPEARAAWYSFGFLIRRAAAVILDVAESELDVGIQPFTDLSSPFAPPSARIFLSDSLENGAGYSSHLADPERFENLLHFILGDEDSSNSTFSAPLLSHQHREECSTSCYRCLREFGNMAYHALLDWRLGYDMVRLALNPNAQIDLNYDYWVDLVSNTANSYFSGLDMQQEIFGGLLAGIDSFNNEAIILVHPLWDTNSDNFRPEIAQAYDEASQRGLTPVLKSIFKAIRFPYE</sequence>
<accession>A0A1Z4LTK3</accession>
<evidence type="ECO:0000256" key="1">
    <source>
        <dbReference type="ARBA" id="ARBA00022741"/>
    </source>
</evidence>
<keyword evidence="3" id="KW-0067">ATP-binding</keyword>
<dbReference type="GO" id="GO:0003676">
    <property type="term" value="F:nucleic acid binding"/>
    <property type="evidence" value="ECO:0007669"/>
    <property type="project" value="InterPro"/>
</dbReference>
<evidence type="ECO:0000259" key="5">
    <source>
        <dbReference type="PROSITE" id="PS51193"/>
    </source>
</evidence>
<evidence type="ECO:0000256" key="2">
    <source>
        <dbReference type="ARBA" id="ARBA00022801"/>
    </source>
</evidence>
<dbReference type="PANTHER" id="PTHR47957:SF3">
    <property type="entry name" value="ATP-DEPENDENT HELICASE HRQ1"/>
    <property type="match status" value="1"/>
</dbReference>
<dbReference type="SMART" id="SM00487">
    <property type="entry name" value="DEXDc"/>
    <property type="match status" value="1"/>
</dbReference>
<dbReference type="InterPro" id="IPR014013">
    <property type="entry name" value="Helic_SF1/SF2_ATP-bd_DinG/Rad3"/>
</dbReference>
<dbReference type="GO" id="GO:0043138">
    <property type="term" value="F:3'-5' DNA helicase activity"/>
    <property type="evidence" value="ECO:0007669"/>
    <property type="project" value="TreeGrafter"/>
</dbReference>
<evidence type="ECO:0000256" key="3">
    <source>
        <dbReference type="ARBA" id="ARBA00022840"/>
    </source>
</evidence>
<dbReference type="InterPro" id="IPR011545">
    <property type="entry name" value="DEAD/DEAH_box_helicase_dom"/>
</dbReference>
<dbReference type="Proteomes" id="UP000218418">
    <property type="component" value="Chromosome"/>
</dbReference>
<evidence type="ECO:0000259" key="4">
    <source>
        <dbReference type="PROSITE" id="PS51192"/>
    </source>
</evidence>
<proteinExistence type="predicted"/>
<name>A0A1Z4LTK3_9CYAN</name>
<dbReference type="GO" id="GO:0036297">
    <property type="term" value="P:interstrand cross-link repair"/>
    <property type="evidence" value="ECO:0007669"/>
    <property type="project" value="TreeGrafter"/>
</dbReference>
<dbReference type="InterPro" id="IPR014001">
    <property type="entry name" value="Helicase_ATP-bd"/>
</dbReference>
<dbReference type="GO" id="GO:0006289">
    <property type="term" value="P:nucleotide-excision repair"/>
    <property type="evidence" value="ECO:0007669"/>
    <property type="project" value="TreeGrafter"/>
</dbReference>
<reference evidence="6 7" key="1">
    <citation type="submission" date="2017-06" db="EMBL/GenBank/DDBJ databases">
        <title>Genome sequencing of cyanobaciteial culture collection at National Institute for Environmental Studies (NIES).</title>
        <authorList>
            <person name="Hirose Y."/>
            <person name="Shimura Y."/>
            <person name="Fujisawa T."/>
            <person name="Nakamura Y."/>
            <person name="Kawachi M."/>
        </authorList>
    </citation>
    <scope>NUCLEOTIDE SEQUENCE [LARGE SCALE GENOMIC DNA]</scope>
    <source>
        <strain evidence="6 7">NIES-267</strain>
    </source>
</reference>
<dbReference type="OrthoDB" id="9774462at2"/>
<dbReference type="InterPro" id="IPR001650">
    <property type="entry name" value="Helicase_C-like"/>
</dbReference>
<dbReference type="PROSITE" id="PS51192">
    <property type="entry name" value="HELICASE_ATP_BIND_1"/>
    <property type="match status" value="1"/>
</dbReference>
<evidence type="ECO:0000313" key="7">
    <source>
        <dbReference type="Proteomes" id="UP000218418"/>
    </source>
</evidence>
<gene>
    <name evidence="6" type="ORF">NIES267_40620</name>
</gene>
<evidence type="ECO:0000313" key="6">
    <source>
        <dbReference type="EMBL" id="BAY84566.1"/>
    </source>
</evidence>
<dbReference type="Pfam" id="PF00270">
    <property type="entry name" value="DEAD"/>
    <property type="match status" value="1"/>
</dbReference>
<feature type="domain" description="Helicase ATP-binding" evidence="5">
    <location>
        <begin position="74"/>
        <end position="374"/>
    </location>
</feature>
<dbReference type="SMART" id="SM00490">
    <property type="entry name" value="HELICc"/>
    <property type="match status" value="1"/>
</dbReference>
<dbReference type="GO" id="GO:0005524">
    <property type="term" value="F:ATP binding"/>
    <property type="evidence" value="ECO:0007669"/>
    <property type="project" value="UniProtKB-KW"/>
</dbReference>
<dbReference type="Gene3D" id="3.40.50.300">
    <property type="entry name" value="P-loop containing nucleotide triphosphate hydrolases"/>
    <property type="match status" value="2"/>
</dbReference>
<keyword evidence="6" id="KW-0347">Helicase</keyword>
<keyword evidence="2" id="KW-0378">Hydrolase</keyword>
<keyword evidence="1" id="KW-0547">Nucleotide-binding</keyword>
<protein>
    <submittedName>
        <fullName evidence="6">Putative helicase</fullName>
    </submittedName>
</protein>
<dbReference type="GO" id="GO:0016787">
    <property type="term" value="F:hydrolase activity"/>
    <property type="evidence" value="ECO:0007669"/>
    <property type="project" value="UniProtKB-KW"/>
</dbReference>
<dbReference type="SUPFAM" id="SSF52540">
    <property type="entry name" value="P-loop containing nucleoside triphosphate hydrolases"/>
    <property type="match status" value="2"/>
</dbReference>
<dbReference type="PANTHER" id="PTHR47957">
    <property type="entry name" value="ATP-DEPENDENT HELICASE HRQ1"/>
    <property type="match status" value="1"/>
</dbReference>